<accession>A0A517VU17</accession>
<dbReference type="RefSeq" id="WP_144984747.1">
    <property type="nucleotide sequence ID" value="NZ_CP037920.1"/>
</dbReference>
<gene>
    <name evidence="1" type="ORF">V144x_19600</name>
</gene>
<dbReference type="EMBL" id="CP037920">
    <property type="protein sequence ID" value="QDT96503.1"/>
    <property type="molecule type" value="Genomic_DNA"/>
</dbReference>
<proteinExistence type="predicted"/>
<protein>
    <submittedName>
        <fullName evidence="1">Uncharacterized protein</fullName>
    </submittedName>
</protein>
<dbReference type="PANTHER" id="PTHR36849">
    <property type="entry name" value="CYTOPLASMIC PROTEIN-RELATED"/>
    <property type="match status" value="1"/>
</dbReference>
<dbReference type="Pfam" id="PF22752">
    <property type="entry name" value="DUF488-N3i"/>
    <property type="match status" value="1"/>
</dbReference>
<evidence type="ECO:0000313" key="2">
    <source>
        <dbReference type="Proteomes" id="UP000318704"/>
    </source>
</evidence>
<dbReference type="Proteomes" id="UP000318704">
    <property type="component" value="Chromosome"/>
</dbReference>
<dbReference type="PANTHER" id="PTHR36849:SF1">
    <property type="entry name" value="CYTOPLASMIC PROTEIN"/>
    <property type="match status" value="1"/>
</dbReference>
<dbReference type="InterPro" id="IPR052552">
    <property type="entry name" value="YeaO-like"/>
</dbReference>
<sequence length="118" mass="13993">MATEFQIKRIYDEPDDNDGYRILIDRLWPRGITKAKAKIDLWPKDFTPSTELRKWFHANSDRYDEFVAKYQYELEERQTDIQQTMASITQPTITLITSVKDPEQSHAVVLQQFLINLN</sequence>
<organism evidence="1 2">
    <name type="scientific">Gimesia aquarii</name>
    <dbReference type="NCBI Taxonomy" id="2527964"/>
    <lineage>
        <taxon>Bacteria</taxon>
        <taxon>Pseudomonadati</taxon>
        <taxon>Planctomycetota</taxon>
        <taxon>Planctomycetia</taxon>
        <taxon>Planctomycetales</taxon>
        <taxon>Planctomycetaceae</taxon>
        <taxon>Gimesia</taxon>
    </lineage>
</organism>
<reference evidence="1 2" key="1">
    <citation type="submission" date="2019-03" db="EMBL/GenBank/DDBJ databases">
        <title>Deep-cultivation of Planctomycetes and their phenomic and genomic characterization uncovers novel biology.</title>
        <authorList>
            <person name="Wiegand S."/>
            <person name="Jogler M."/>
            <person name="Boedeker C."/>
            <person name="Pinto D."/>
            <person name="Vollmers J."/>
            <person name="Rivas-Marin E."/>
            <person name="Kohn T."/>
            <person name="Peeters S.H."/>
            <person name="Heuer A."/>
            <person name="Rast P."/>
            <person name="Oberbeckmann S."/>
            <person name="Bunk B."/>
            <person name="Jeske O."/>
            <person name="Meyerdierks A."/>
            <person name="Storesund J.E."/>
            <person name="Kallscheuer N."/>
            <person name="Luecker S."/>
            <person name="Lage O.M."/>
            <person name="Pohl T."/>
            <person name="Merkel B.J."/>
            <person name="Hornburger P."/>
            <person name="Mueller R.-W."/>
            <person name="Bruemmer F."/>
            <person name="Labrenz M."/>
            <person name="Spormann A.M."/>
            <person name="Op den Camp H."/>
            <person name="Overmann J."/>
            <person name="Amann R."/>
            <person name="Jetten M.S.M."/>
            <person name="Mascher T."/>
            <person name="Medema M.H."/>
            <person name="Devos D.P."/>
            <person name="Kaster A.-K."/>
            <person name="Ovreas L."/>
            <person name="Rohde M."/>
            <person name="Galperin M.Y."/>
            <person name="Jogler C."/>
        </authorList>
    </citation>
    <scope>NUCLEOTIDE SEQUENCE [LARGE SCALE GENOMIC DNA]</scope>
    <source>
        <strain evidence="1 2">V144</strain>
    </source>
</reference>
<dbReference type="KEGG" id="gaw:V144x_19600"/>
<name>A0A517VU17_9PLAN</name>
<dbReference type="AlphaFoldDB" id="A0A517VU17"/>
<evidence type="ECO:0000313" key="1">
    <source>
        <dbReference type="EMBL" id="QDT96503.1"/>
    </source>
</evidence>